<name>A0A371F565_MUCPR</name>
<dbReference type="PANTHER" id="PTHR11439:SF470">
    <property type="entry name" value="CYSTEINE-RICH RLK (RECEPTOR-LIKE PROTEIN KINASE) 8"/>
    <property type="match status" value="1"/>
</dbReference>
<reference evidence="1" key="1">
    <citation type="submission" date="2018-05" db="EMBL/GenBank/DDBJ databases">
        <title>Draft genome of Mucuna pruriens seed.</title>
        <authorList>
            <person name="Nnadi N.E."/>
            <person name="Vos R."/>
            <person name="Hasami M.H."/>
            <person name="Devisetty U.K."/>
            <person name="Aguiy J.C."/>
        </authorList>
    </citation>
    <scope>NUCLEOTIDE SEQUENCE [LARGE SCALE GENOMIC DNA]</scope>
    <source>
        <strain evidence="1">JCA_2017</strain>
    </source>
</reference>
<protein>
    <submittedName>
        <fullName evidence="1">Mitochondrial protein</fullName>
    </submittedName>
</protein>
<organism evidence="1 2">
    <name type="scientific">Mucuna pruriens</name>
    <name type="common">Velvet bean</name>
    <name type="synonym">Dolichos pruriens</name>
    <dbReference type="NCBI Taxonomy" id="157652"/>
    <lineage>
        <taxon>Eukaryota</taxon>
        <taxon>Viridiplantae</taxon>
        <taxon>Streptophyta</taxon>
        <taxon>Embryophyta</taxon>
        <taxon>Tracheophyta</taxon>
        <taxon>Spermatophyta</taxon>
        <taxon>Magnoliopsida</taxon>
        <taxon>eudicotyledons</taxon>
        <taxon>Gunneridae</taxon>
        <taxon>Pentapetalae</taxon>
        <taxon>rosids</taxon>
        <taxon>fabids</taxon>
        <taxon>Fabales</taxon>
        <taxon>Fabaceae</taxon>
        <taxon>Papilionoideae</taxon>
        <taxon>50 kb inversion clade</taxon>
        <taxon>NPAAA clade</taxon>
        <taxon>indigoferoid/millettioid clade</taxon>
        <taxon>Phaseoleae</taxon>
        <taxon>Mucuna</taxon>
    </lineage>
</organism>
<comment type="caution">
    <text evidence="1">The sequence shown here is derived from an EMBL/GenBank/DDBJ whole genome shotgun (WGS) entry which is preliminary data.</text>
</comment>
<accession>A0A371F565</accession>
<evidence type="ECO:0000313" key="2">
    <source>
        <dbReference type="Proteomes" id="UP000257109"/>
    </source>
</evidence>
<dbReference type="AlphaFoldDB" id="A0A371F565"/>
<dbReference type="EMBL" id="QJKJ01010535">
    <property type="protein sequence ID" value="RDX73419.1"/>
    <property type="molecule type" value="Genomic_DNA"/>
</dbReference>
<dbReference type="CDD" id="cd09272">
    <property type="entry name" value="RNase_HI_RT_Ty1"/>
    <property type="match status" value="1"/>
</dbReference>
<keyword evidence="2" id="KW-1185">Reference proteome</keyword>
<proteinExistence type="predicted"/>
<dbReference type="Proteomes" id="UP000257109">
    <property type="component" value="Unassembled WGS sequence"/>
</dbReference>
<feature type="non-terminal residue" evidence="1">
    <location>
        <position position="1"/>
    </location>
</feature>
<evidence type="ECO:0000313" key="1">
    <source>
        <dbReference type="EMBL" id="RDX73419.1"/>
    </source>
</evidence>
<dbReference type="PANTHER" id="PTHR11439">
    <property type="entry name" value="GAG-POL-RELATED RETROTRANSPOSON"/>
    <property type="match status" value="1"/>
</dbReference>
<gene>
    <name evidence="1" type="ORF">CR513_46981</name>
</gene>
<sequence>MGLSIITPFESSGSVVDRRFTSRYCMFLGGNLVTWKSMKQNVVARFSAETEFRAITHVQHDSAKHIEIDRHFIK</sequence>
<dbReference type="OrthoDB" id="8058286at2759"/>